<gene>
    <name evidence="2" type="ORF">Q5P01_004352</name>
</gene>
<accession>A0AA88NJB1</accession>
<sequence length="76" mass="8521">MLLDSPLSDQGRSGRWSRGLPVRIALDGSLIIWPPVRRRLGQGYNRWALKGATTSALLQEDEERSEGECGAKRDRN</sequence>
<name>A0AA88NJB1_CHASR</name>
<organism evidence="2 3">
    <name type="scientific">Channa striata</name>
    <name type="common">Snakehead murrel</name>
    <name type="synonym">Ophicephalus striatus</name>
    <dbReference type="NCBI Taxonomy" id="64152"/>
    <lineage>
        <taxon>Eukaryota</taxon>
        <taxon>Metazoa</taxon>
        <taxon>Chordata</taxon>
        <taxon>Craniata</taxon>
        <taxon>Vertebrata</taxon>
        <taxon>Euteleostomi</taxon>
        <taxon>Actinopterygii</taxon>
        <taxon>Neopterygii</taxon>
        <taxon>Teleostei</taxon>
        <taxon>Neoteleostei</taxon>
        <taxon>Acanthomorphata</taxon>
        <taxon>Anabantaria</taxon>
        <taxon>Anabantiformes</taxon>
        <taxon>Channoidei</taxon>
        <taxon>Channidae</taxon>
        <taxon>Channa</taxon>
    </lineage>
</organism>
<dbReference type="Proteomes" id="UP001187415">
    <property type="component" value="Unassembled WGS sequence"/>
</dbReference>
<feature type="compositionally biased region" description="Basic and acidic residues" evidence="1">
    <location>
        <begin position="66"/>
        <end position="76"/>
    </location>
</feature>
<comment type="caution">
    <text evidence="2">The sequence shown here is derived from an EMBL/GenBank/DDBJ whole genome shotgun (WGS) entry which is preliminary data.</text>
</comment>
<dbReference type="AlphaFoldDB" id="A0AA88NJB1"/>
<keyword evidence="3" id="KW-1185">Reference proteome</keyword>
<reference evidence="2" key="1">
    <citation type="submission" date="2023-07" db="EMBL/GenBank/DDBJ databases">
        <title>Chromosome-level Genome Assembly of Striped Snakehead (Channa striata).</title>
        <authorList>
            <person name="Liu H."/>
        </authorList>
    </citation>
    <scope>NUCLEOTIDE SEQUENCE</scope>
    <source>
        <strain evidence="2">Gz</strain>
        <tissue evidence="2">Muscle</tissue>
    </source>
</reference>
<evidence type="ECO:0000313" key="3">
    <source>
        <dbReference type="Proteomes" id="UP001187415"/>
    </source>
</evidence>
<feature type="region of interest" description="Disordered" evidence="1">
    <location>
        <begin position="57"/>
        <end position="76"/>
    </location>
</feature>
<evidence type="ECO:0000256" key="1">
    <source>
        <dbReference type="SAM" id="MobiDB-lite"/>
    </source>
</evidence>
<proteinExistence type="predicted"/>
<evidence type="ECO:0000313" key="2">
    <source>
        <dbReference type="EMBL" id="KAK2859732.1"/>
    </source>
</evidence>
<protein>
    <submittedName>
        <fullName evidence="2">Uncharacterized protein</fullName>
    </submittedName>
</protein>
<dbReference type="EMBL" id="JAUPFM010000002">
    <property type="protein sequence ID" value="KAK2859732.1"/>
    <property type="molecule type" value="Genomic_DNA"/>
</dbReference>